<keyword evidence="3 8" id="KW-0349">Heme</keyword>
<comment type="cofactor">
    <cofactor evidence="1">
        <name>heme</name>
        <dbReference type="ChEBI" id="CHEBI:30413"/>
    </cofactor>
</comment>
<dbReference type="SUPFAM" id="SSF48264">
    <property type="entry name" value="Cytochrome P450"/>
    <property type="match status" value="1"/>
</dbReference>
<gene>
    <name evidence="10" type="ORF">PT974_00293</name>
</gene>
<dbReference type="EMBL" id="JAVFKD010000001">
    <property type="protein sequence ID" value="KAK5997926.1"/>
    <property type="molecule type" value="Genomic_DNA"/>
</dbReference>
<dbReference type="CDD" id="cd11051">
    <property type="entry name" value="CYP59-like"/>
    <property type="match status" value="1"/>
</dbReference>
<dbReference type="InterPro" id="IPR001128">
    <property type="entry name" value="Cyt_P450"/>
</dbReference>
<reference evidence="10 11" key="1">
    <citation type="submission" date="2024-01" db="EMBL/GenBank/DDBJ databases">
        <title>Complete genome of Cladobotryum mycophilum ATHUM6906.</title>
        <authorList>
            <person name="Christinaki A.C."/>
            <person name="Myridakis A.I."/>
            <person name="Kouvelis V.N."/>
        </authorList>
    </citation>
    <scope>NUCLEOTIDE SEQUENCE [LARGE SCALE GENOMIC DNA]</scope>
    <source>
        <strain evidence="10 11">ATHUM6906</strain>
    </source>
</reference>
<evidence type="ECO:0000256" key="6">
    <source>
        <dbReference type="ARBA" id="ARBA00023004"/>
    </source>
</evidence>
<keyword evidence="9" id="KW-1133">Transmembrane helix</keyword>
<evidence type="ECO:0000256" key="5">
    <source>
        <dbReference type="ARBA" id="ARBA00023002"/>
    </source>
</evidence>
<comment type="caution">
    <text evidence="10">The sequence shown here is derived from an EMBL/GenBank/DDBJ whole genome shotgun (WGS) entry which is preliminary data.</text>
</comment>
<comment type="pathway">
    <text evidence="2">Secondary metabolite biosynthesis.</text>
</comment>
<keyword evidence="7 8" id="KW-0503">Monooxygenase</keyword>
<dbReference type="Pfam" id="PF00067">
    <property type="entry name" value="p450"/>
    <property type="match status" value="1"/>
</dbReference>
<evidence type="ECO:0000256" key="2">
    <source>
        <dbReference type="ARBA" id="ARBA00005179"/>
    </source>
</evidence>
<proteinExistence type="inferred from homology"/>
<dbReference type="InterPro" id="IPR002401">
    <property type="entry name" value="Cyt_P450_E_grp-I"/>
</dbReference>
<evidence type="ECO:0000256" key="1">
    <source>
        <dbReference type="ARBA" id="ARBA00001971"/>
    </source>
</evidence>
<evidence type="ECO:0000256" key="3">
    <source>
        <dbReference type="ARBA" id="ARBA00022617"/>
    </source>
</evidence>
<accession>A0ABR0T1N7</accession>
<sequence length="553" mass="62315">MDLSVLTKVIMGPGAIVTAVCFVVTTYLLQAIYRLYRVRTFYRNKPGPPHSFLWGHLKVIGEIAAKMPPNMHPQALYTEIARVYDLEDIFYLDLWPVGPPSVVLSNPELSDQVSVAERLPQHTVAEEFVSRIVGPNVIATVNGPIWKKLHTAMSPAFSWSHIRSLTDLIVDECQLFRKALDEKARTGEVFSFEDLGAKLIFDVIARVVFNVPLNAQTSGSSYFDDLRELVHFADAQTDITLMLNPIKQLKNKWRKHKILRRLNPSIMAKINERLALLRSESVVPSRKDPNSILDLMLREYAQASKEGKQIFDKNGELPPAEAELLLTNIKGLLLGGHGTTNDTLCYIYMLLSKAPHVVDKIRQEHDTVFGPSIDLTFEKLVEAPELLQSLPYTDAVIKETLRLFPVGFGSKEAGPGASLTYKGETMPIDNHLAISVNALDIHYNEKYFPSPQEFTPERWLDPDNEIPRSYFRTFGRGHRACLGQNMATNELKIILVATIREYDFQCAGLEPNAQPKTLHTGLDTIYGDIIFQELGMEAKPRGGMMMTVKKREL</sequence>
<organism evidence="10 11">
    <name type="scientific">Cladobotryum mycophilum</name>
    <dbReference type="NCBI Taxonomy" id="491253"/>
    <lineage>
        <taxon>Eukaryota</taxon>
        <taxon>Fungi</taxon>
        <taxon>Dikarya</taxon>
        <taxon>Ascomycota</taxon>
        <taxon>Pezizomycotina</taxon>
        <taxon>Sordariomycetes</taxon>
        <taxon>Hypocreomycetidae</taxon>
        <taxon>Hypocreales</taxon>
        <taxon>Hypocreaceae</taxon>
        <taxon>Cladobotryum</taxon>
    </lineage>
</organism>
<dbReference type="PANTHER" id="PTHR24305:SF107">
    <property type="entry name" value="P450, PUTATIVE (EUROFUNG)-RELATED"/>
    <property type="match status" value="1"/>
</dbReference>
<evidence type="ECO:0000313" key="11">
    <source>
        <dbReference type="Proteomes" id="UP001338125"/>
    </source>
</evidence>
<dbReference type="PROSITE" id="PS00086">
    <property type="entry name" value="CYTOCHROME_P450"/>
    <property type="match status" value="1"/>
</dbReference>
<evidence type="ECO:0000313" key="10">
    <source>
        <dbReference type="EMBL" id="KAK5997926.1"/>
    </source>
</evidence>
<feature type="transmembrane region" description="Helical" evidence="9">
    <location>
        <begin position="12"/>
        <end position="36"/>
    </location>
</feature>
<keyword evidence="6 8" id="KW-0408">Iron</keyword>
<name>A0ABR0T1N7_9HYPO</name>
<dbReference type="Proteomes" id="UP001338125">
    <property type="component" value="Unassembled WGS sequence"/>
</dbReference>
<keyword evidence="9" id="KW-0812">Transmembrane</keyword>
<keyword evidence="4 8" id="KW-0479">Metal-binding</keyword>
<evidence type="ECO:0000256" key="4">
    <source>
        <dbReference type="ARBA" id="ARBA00022723"/>
    </source>
</evidence>
<keyword evidence="9" id="KW-0472">Membrane</keyword>
<dbReference type="InterPro" id="IPR017972">
    <property type="entry name" value="Cyt_P450_CS"/>
</dbReference>
<dbReference type="PRINTS" id="PR00385">
    <property type="entry name" value="P450"/>
</dbReference>
<comment type="similarity">
    <text evidence="8">Belongs to the cytochrome P450 family.</text>
</comment>
<keyword evidence="11" id="KW-1185">Reference proteome</keyword>
<dbReference type="InterPro" id="IPR050121">
    <property type="entry name" value="Cytochrome_P450_monoxygenase"/>
</dbReference>
<evidence type="ECO:0000256" key="7">
    <source>
        <dbReference type="ARBA" id="ARBA00023033"/>
    </source>
</evidence>
<evidence type="ECO:0000256" key="8">
    <source>
        <dbReference type="RuleBase" id="RU000461"/>
    </source>
</evidence>
<keyword evidence="5 8" id="KW-0560">Oxidoreductase</keyword>
<dbReference type="Gene3D" id="1.10.630.10">
    <property type="entry name" value="Cytochrome P450"/>
    <property type="match status" value="1"/>
</dbReference>
<evidence type="ECO:0000256" key="9">
    <source>
        <dbReference type="SAM" id="Phobius"/>
    </source>
</evidence>
<protein>
    <submittedName>
        <fullName evidence="10">Cytochrome P450 monooxygenase acrF-like protein</fullName>
    </submittedName>
</protein>
<dbReference type="InterPro" id="IPR036396">
    <property type="entry name" value="Cyt_P450_sf"/>
</dbReference>
<dbReference type="PRINTS" id="PR00463">
    <property type="entry name" value="EP450I"/>
</dbReference>
<dbReference type="PANTHER" id="PTHR24305">
    <property type="entry name" value="CYTOCHROME P450"/>
    <property type="match status" value="1"/>
</dbReference>